<name>A0ABP9BDY1_9ACTN</name>
<evidence type="ECO:0000313" key="1">
    <source>
        <dbReference type="EMBL" id="GAA4793915.1"/>
    </source>
</evidence>
<protein>
    <submittedName>
        <fullName evidence="1">Uncharacterized protein</fullName>
    </submittedName>
</protein>
<accession>A0ABP9BDY1</accession>
<evidence type="ECO:0000313" key="2">
    <source>
        <dbReference type="Proteomes" id="UP001501147"/>
    </source>
</evidence>
<dbReference type="Proteomes" id="UP001501147">
    <property type="component" value="Unassembled WGS sequence"/>
</dbReference>
<organism evidence="1 2">
    <name type="scientific">Streptomyces sanyensis</name>
    <dbReference type="NCBI Taxonomy" id="568869"/>
    <lineage>
        <taxon>Bacteria</taxon>
        <taxon>Bacillati</taxon>
        <taxon>Actinomycetota</taxon>
        <taxon>Actinomycetes</taxon>
        <taxon>Kitasatosporales</taxon>
        <taxon>Streptomycetaceae</taxon>
        <taxon>Streptomyces</taxon>
    </lineage>
</organism>
<keyword evidence="2" id="KW-1185">Reference proteome</keyword>
<comment type="caution">
    <text evidence="1">The sequence shown here is derived from an EMBL/GenBank/DDBJ whole genome shotgun (WGS) entry which is preliminary data.</text>
</comment>
<dbReference type="EMBL" id="BAABJV010000022">
    <property type="protein sequence ID" value="GAA4793915.1"/>
    <property type="molecule type" value="Genomic_DNA"/>
</dbReference>
<sequence>MRGLLDDEPLEGTSEAQISYRPERTAVPLAAPLTQKDFISAVRNQCQIWGGAVAPLIPVTSDGTVDSAYARIIPGSAIDGVEGLHPFNLIHLPEAKVTIPRTPQAYGPQLAFTLLESGKADEYRPVEVVELEAGDPWRMIYAGCLGLLPEKPSPELLHSHNLIPELTFEDLIRVDRVHIKGSLDDLLQRLNSRDVIPPRKLSMLWLGYGNAGSTGIRTTSVILPDPGVARLDAGPNVVVICSPNDIHDVALLWNLRGANGDSAPLPIGIPADEVTPDRLHQLMREPKISRNGIAVNGLYVTSASLSKSELRQLIGGDVPRVGIASYEEMLHLGYPGSLSRNEVLFWNEGSTQFVPLPADAHRSLFTHGVISHTASMHADVRVLDSPFPEGPDVRATAFSAAFSAGTYSVSVSHSKRAKACNLAWPSNLLIARTVASKRGFDLQESEPGRAARVLLSGFSDLSELGNLAHAPLLQMLEEMAARQGFGWYKNRLRNIGQEADPSQSVGPTTDELPEKTFNEFKKSLGNSDKAAKRWLLWAEKSHLILKGFQLVCDVCDAKQWLPVAGFAPPIICRGCAREMPAPFGDRTNVEFRYRLSERLRRVYEQDAMGHLLVARYFYLLFGAGREGRLIGLHPGMEARRKGQARPEGEADVLLFTRRAEFIPVEVKRTFSGFTEKEIGKLDHLTSFLNSPWSVVAACQYRKDSEEGFEELAAYSPNEGYSRVVLSYDKLLGRPFWAINSDPFEWNPLSLDENRGTRKALR</sequence>
<gene>
    <name evidence="1" type="ORF">GCM10023329_53040</name>
</gene>
<reference evidence="2" key="1">
    <citation type="journal article" date="2019" name="Int. J. Syst. Evol. Microbiol.">
        <title>The Global Catalogue of Microorganisms (GCM) 10K type strain sequencing project: providing services to taxonomists for standard genome sequencing and annotation.</title>
        <authorList>
            <consortium name="The Broad Institute Genomics Platform"/>
            <consortium name="The Broad Institute Genome Sequencing Center for Infectious Disease"/>
            <person name="Wu L."/>
            <person name="Ma J."/>
        </authorList>
    </citation>
    <scope>NUCLEOTIDE SEQUENCE [LARGE SCALE GENOMIC DNA]</scope>
    <source>
        <strain evidence="2">JCM 18324</strain>
    </source>
</reference>
<proteinExistence type="predicted"/>